<comment type="similarity">
    <text evidence="10">Belongs to the SLX1 family.</text>
</comment>
<dbReference type="SUPFAM" id="SSF82771">
    <property type="entry name" value="GIY-YIG endonuclease"/>
    <property type="match status" value="1"/>
</dbReference>
<keyword evidence="1 10" id="KW-0540">Nuclease</keyword>
<feature type="compositionally biased region" description="Acidic residues" evidence="12">
    <location>
        <begin position="284"/>
        <end position="303"/>
    </location>
</feature>
<feature type="domain" description="RING-type" evidence="13">
    <location>
        <begin position="209"/>
        <end position="265"/>
    </location>
</feature>
<proteinExistence type="inferred from homology"/>
<feature type="region of interest" description="Disordered" evidence="12">
    <location>
        <begin position="281"/>
        <end position="303"/>
    </location>
</feature>
<evidence type="ECO:0000256" key="2">
    <source>
        <dbReference type="ARBA" id="ARBA00022759"/>
    </source>
</evidence>
<feature type="domain" description="GIY-YIG" evidence="14">
    <location>
        <begin position="14"/>
        <end position="99"/>
    </location>
</feature>
<dbReference type="HAMAP" id="MF_03100">
    <property type="entry name" value="Endonuc_su_Slx1"/>
    <property type="match status" value="1"/>
</dbReference>
<keyword evidence="9 10" id="KW-0539">Nucleus</keyword>
<comment type="function">
    <text evidence="10">Catalytic subunit of a heterodimeric structure-specific endonuclease that resolves DNA secondary structures generated during DNA repair and recombination. Has endonuclease activity towards branched DNA substrates, introducing single-strand cuts in duplex DNA close to junctions with ss-DNA.</text>
</comment>
<dbReference type="InterPro" id="IPR035901">
    <property type="entry name" value="GIY-YIG_endonuc_sf"/>
</dbReference>
<evidence type="ECO:0000256" key="8">
    <source>
        <dbReference type="ARBA" id="ARBA00023204"/>
    </source>
</evidence>
<keyword evidence="8 10" id="KW-0234">DNA repair</keyword>
<dbReference type="InterPro" id="IPR050381">
    <property type="entry name" value="SLX1_endonuclease"/>
</dbReference>
<sequence>MENEVNEEIKLTDSFYGVYILYNINPKYKGSVYIGFTVNPERRIRQHNREIKGGALKTGHNRGPWDMVLIIHGFRTRCAALQFEWAWQNPKISKRLSHLANKSRNESVFAYKIRILSEMFNVGPWKRLPLTIQWLKQEYICDFPIGRPPPMHIPIAYGNIESAKIGDKVIKTQHGKGHIACRSNESKKDKIFESLHGKTQNLSNKVKCCLICNLESNNENVLINCIVEGCTHTSHVKCLADLFLKQSKEKDDYIIPILGTCPLCKETLMWGDILKQKKHSVETQSDDSDYEQTDEEMSDDQFM</sequence>
<organism evidence="15 16">
    <name type="scientific">Hydra vulgaris</name>
    <name type="common">Hydra</name>
    <name type="synonym">Hydra attenuata</name>
    <dbReference type="NCBI Taxonomy" id="6087"/>
    <lineage>
        <taxon>Eukaryota</taxon>
        <taxon>Metazoa</taxon>
        <taxon>Cnidaria</taxon>
        <taxon>Hydrozoa</taxon>
        <taxon>Hydroidolina</taxon>
        <taxon>Anthoathecata</taxon>
        <taxon>Aplanulata</taxon>
        <taxon>Hydridae</taxon>
        <taxon>Hydra</taxon>
    </lineage>
</organism>
<dbReference type="CDD" id="cd10455">
    <property type="entry name" value="GIY-YIG_SLX1"/>
    <property type="match status" value="1"/>
</dbReference>
<keyword evidence="4 11" id="KW-0863">Zinc-finger</keyword>
<dbReference type="RefSeq" id="XP_065670167.1">
    <property type="nucleotide sequence ID" value="XM_065814095.1"/>
</dbReference>
<evidence type="ECO:0000256" key="7">
    <source>
        <dbReference type="ARBA" id="ARBA00023172"/>
    </source>
</evidence>
<keyword evidence="4 11" id="KW-0479">Metal-binding</keyword>
<reference evidence="16" key="1">
    <citation type="submission" date="2025-08" db="UniProtKB">
        <authorList>
            <consortium name="RefSeq"/>
        </authorList>
    </citation>
    <scope>IDENTIFICATION</scope>
</reference>
<comment type="caution">
    <text evidence="10">Lacks conserved residue(s) required for the propagation of feature annotation.</text>
</comment>
<keyword evidence="6" id="KW-0862">Zinc</keyword>
<comment type="subcellular location">
    <subcellularLocation>
        <location evidence="10">Nucleus</location>
    </subcellularLocation>
</comment>
<evidence type="ECO:0000256" key="1">
    <source>
        <dbReference type="ARBA" id="ARBA00022722"/>
    </source>
</evidence>
<evidence type="ECO:0000256" key="6">
    <source>
        <dbReference type="ARBA" id="ARBA00022833"/>
    </source>
</evidence>
<dbReference type="Proteomes" id="UP001652625">
    <property type="component" value="Chromosome 12"/>
</dbReference>
<keyword evidence="2 10" id="KW-0255">Endonuclease</keyword>
<evidence type="ECO:0000313" key="16">
    <source>
        <dbReference type="RefSeq" id="XP_065670167.1"/>
    </source>
</evidence>
<dbReference type="InterPro" id="IPR001841">
    <property type="entry name" value="Znf_RING"/>
</dbReference>
<protein>
    <recommendedName>
        <fullName evidence="10">Structure-specific endonuclease subunit SLX1 homolog</fullName>
        <ecNumber evidence="10">3.1.-.-</ecNumber>
    </recommendedName>
</protein>
<dbReference type="GeneID" id="136088923"/>
<dbReference type="SMART" id="SM00465">
    <property type="entry name" value="GIYc"/>
    <property type="match status" value="1"/>
</dbReference>
<name>A0ABM4D786_HYDVU</name>
<accession>A0ABM4D786</accession>
<dbReference type="Gene3D" id="3.40.1440.10">
    <property type="entry name" value="GIY-YIG endonuclease"/>
    <property type="match status" value="1"/>
</dbReference>
<dbReference type="Gene3D" id="3.30.40.10">
    <property type="entry name" value="Zinc/RING finger domain, C3HC4 (zinc finger)"/>
    <property type="match status" value="1"/>
</dbReference>
<dbReference type="SUPFAM" id="SSF57850">
    <property type="entry name" value="RING/U-box"/>
    <property type="match status" value="1"/>
</dbReference>
<dbReference type="InterPro" id="IPR048749">
    <property type="entry name" value="SLX1_C"/>
</dbReference>
<evidence type="ECO:0000256" key="12">
    <source>
        <dbReference type="SAM" id="MobiDB-lite"/>
    </source>
</evidence>
<dbReference type="Pfam" id="PF01541">
    <property type="entry name" value="GIY-YIG"/>
    <property type="match status" value="1"/>
</dbReference>
<keyword evidence="5 10" id="KW-0378">Hydrolase</keyword>
<dbReference type="PANTHER" id="PTHR20208">
    <property type="entry name" value="STRUCTURE-SPECIFIC ENDONUCLEASE SUBUNIT SLX1"/>
    <property type="match status" value="1"/>
</dbReference>
<evidence type="ECO:0000259" key="13">
    <source>
        <dbReference type="PROSITE" id="PS50089"/>
    </source>
</evidence>
<comment type="cofactor">
    <cofactor evidence="10">
        <name>a divalent metal cation</name>
        <dbReference type="ChEBI" id="CHEBI:60240"/>
    </cofactor>
</comment>
<dbReference type="PROSITE" id="PS50089">
    <property type="entry name" value="ZF_RING_2"/>
    <property type="match status" value="1"/>
</dbReference>
<evidence type="ECO:0000256" key="9">
    <source>
        <dbReference type="ARBA" id="ARBA00023242"/>
    </source>
</evidence>
<dbReference type="InterPro" id="IPR013083">
    <property type="entry name" value="Znf_RING/FYVE/PHD"/>
</dbReference>
<keyword evidence="7 10" id="KW-0233">DNA recombination</keyword>
<evidence type="ECO:0000256" key="4">
    <source>
        <dbReference type="ARBA" id="ARBA00022771"/>
    </source>
</evidence>
<evidence type="ECO:0000256" key="3">
    <source>
        <dbReference type="ARBA" id="ARBA00022763"/>
    </source>
</evidence>
<dbReference type="Pfam" id="PF21202">
    <property type="entry name" value="SLX1_C"/>
    <property type="match status" value="1"/>
</dbReference>
<dbReference type="InterPro" id="IPR000305">
    <property type="entry name" value="GIY-YIG_endonuc"/>
</dbReference>
<keyword evidence="15" id="KW-1185">Reference proteome</keyword>
<evidence type="ECO:0000256" key="11">
    <source>
        <dbReference type="PROSITE-ProRule" id="PRU00175"/>
    </source>
</evidence>
<dbReference type="EC" id="3.1.-.-" evidence="10"/>
<gene>
    <name evidence="16" type="primary">LOC136088923</name>
</gene>
<evidence type="ECO:0000313" key="15">
    <source>
        <dbReference type="Proteomes" id="UP001652625"/>
    </source>
</evidence>
<dbReference type="PANTHER" id="PTHR20208:SF10">
    <property type="entry name" value="STRUCTURE-SPECIFIC ENDONUCLEASE SUBUNIT SLX1"/>
    <property type="match status" value="1"/>
</dbReference>
<evidence type="ECO:0000259" key="14">
    <source>
        <dbReference type="PROSITE" id="PS50164"/>
    </source>
</evidence>
<dbReference type="InterPro" id="IPR027520">
    <property type="entry name" value="Slx1"/>
</dbReference>
<keyword evidence="3 10" id="KW-0227">DNA damage</keyword>
<evidence type="ECO:0000256" key="10">
    <source>
        <dbReference type="HAMAP-Rule" id="MF_03100"/>
    </source>
</evidence>
<comment type="subunit">
    <text evidence="10">Forms a heterodimer with a member of the SLX4 family.</text>
</comment>
<evidence type="ECO:0000256" key="5">
    <source>
        <dbReference type="ARBA" id="ARBA00022801"/>
    </source>
</evidence>
<dbReference type="PROSITE" id="PS50164">
    <property type="entry name" value="GIY_YIG"/>
    <property type="match status" value="1"/>
</dbReference>